<evidence type="ECO:0000256" key="15">
    <source>
        <dbReference type="SAM" id="Phobius"/>
    </source>
</evidence>
<proteinExistence type="predicted"/>
<evidence type="ECO:0000256" key="12">
    <source>
        <dbReference type="ARBA" id="ARBA00022989"/>
    </source>
</evidence>
<dbReference type="EMBL" id="CAJZAH010000001">
    <property type="protein sequence ID" value="CAG9168908.1"/>
    <property type="molecule type" value="Genomic_DNA"/>
</dbReference>
<keyword evidence="7 18" id="KW-0808">Transferase</keyword>
<name>A0ABM8WNB0_9BURK</name>
<dbReference type="SMART" id="SM00304">
    <property type="entry name" value="HAMP"/>
    <property type="match status" value="1"/>
</dbReference>
<dbReference type="InterPro" id="IPR003660">
    <property type="entry name" value="HAMP_dom"/>
</dbReference>
<comment type="caution">
    <text evidence="18">The sequence shown here is derived from an EMBL/GenBank/DDBJ whole genome shotgun (WGS) entry which is preliminary data.</text>
</comment>
<evidence type="ECO:0000313" key="19">
    <source>
        <dbReference type="Proteomes" id="UP000721236"/>
    </source>
</evidence>
<evidence type="ECO:0000259" key="17">
    <source>
        <dbReference type="PROSITE" id="PS50885"/>
    </source>
</evidence>
<keyword evidence="19" id="KW-1185">Reference proteome</keyword>
<keyword evidence="4" id="KW-1003">Cell membrane</keyword>
<keyword evidence="8 15" id="KW-0812">Transmembrane</keyword>
<evidence type="ECO:0000256" key="8">
    <source>
        <dbReference type="ARBA" id="ARBA00022692"/>
    </source>
</evidence>
<sequence>MNAPMSVAAAPAPAWSAWPRTLFARLMVILLIGLAAAQGLSFSLVVMERRQAENTVMLGNLERDVASSVAILDRLPAEERAGWLDLLARRNYRYLLDAGTPGAPPDSARSQRAAATITDALQGRYPVTVSAVPGPREHVQVHLRLHDGMPLTIDVLPRAMALSDWLPVLLVIQLVLLTAFGWLAVRLVTRPLKRLAQAAETLGPDLKAERLPEAGPTEVARAAAAFNAMQQRIAGYLTERVQILAAISHDLQTPITRMRLRLDLMDDSDTREKLRSDLVAMEHLVREGVAYARTLHGSAETPLRVDADALLDSLMGDYQDAGQNVSLEGRIGGPIMTRPQALRRILTNLIDNGVKFGHEVTVAVAREPDNRITIAVRDRGPGIPEAELARVMEPFYRVENSRNRSTGGTGLGLSIAQQLANALGGTLALSNREGGGLEARLSLPG</sequence>
<dbReference type="GO" id="GO:0004673">
    <property type="term" value="F:protein histidine kinase activity"/>
    <property type="evidence" value="ECO:0007669"/>
    <property type="project" value="UniProtKB-EC"/>
</dbReference>
<keyword evidence="9" id="KW-0547">Nucleotide-binding</keyword>
<dbReference type="InterPro" id="IPR036097">
    <property type="entry name" value="HisK_dim/P_sf"/>
</dbReference>
<evidence type="ECO:0000256" key="7">
    <source>
        <dbReference type="ARBA" id="ARBA00022679"/>
    </source>
</evidence>
<dbReference type="InterPro" id="IPR004358">
    <property type="entry name" value="Sig_transdc_His_kin-like_C"/>
</dbReference>
<protein>
    <recommendedName>
        <fullName evidence="3">histidine kinase</fullName>
        <ecNumber evidence="3">2.7.13.3</ecNumber>
    </recommendedName>
</protein>
<evidence type="ECO:0000256" key="1">
    <source>
        <dbReference type="ARBA" id="ARBA00000085"/>
    </source>
</evidence>
<keyword evidence="6" id="KW-0597">Phosphoprotein</keyword>
<evidence type="ECO:0000256" key="14">
    <source>
        <dbReference type="ARBA" id="ARBA00023136"/>
    </source>
</evidence>
<keyword evidence="10 18" id="KW-0418">Kinase</keyword>
<dbReference type="InterPro" id="IPR050980">
    <property type="entry name" value="2C_sensor_his_kinase"/>
</dbReference>
<evidence type="ECO:0000256" key="3">
    <source>
        <dbReference type="ARBA" id="ARBA00012438"/>
    </source>
</evidence>
<reference evidence="18 19" key="1">
    <citation type="submission" date="2021-08" db="EMBL/GenBank/DDBJ databases">
        <authorList>
            <person name="Peeters C."/>
        </authorList>
    </citation>
    <scope>NUCLEOTIDE SEQUENCE [LARGE SCALE GENOMIC DNA]</scope>
    <source>
        <strain evidence="18 19">LMG 21510</strain>
    </source>
</reference>
<evidence type="ECO:0000256" key="6">
    <source>
        <dbReference type="ARBA" id="ARBA00022553"/>
    </source>
</evidence>
<evidence type="ECO:0000259" key="16">
    <source>
        <dbReference type="PROSITE" id="PS50109"/>
    </source>
</evidence>
<dbReference type="PROSITE" id="PS50109">
    <property type="entry name" value="HIS_KIN"/>
    <property type="match status" value="1"/>
</dbReference>
<feature type="transmembrane region" description="Helical" evidence="15">
    <location>
        <begin position="26"/>
        <end position="47"/>
    </location>
</feature>
<accession>A0ABM8WNB0</accession>
<evidence type="ECO:0000256" key="5">
    <source>
        <dbReference type="ARBA" id="ARBA00022519"/>
    </source>
</evidence>
<dbReference type="PROSITE" id="PS50885">
    <property type="entry name" value="HAMP"/>
    <property type="match status" value="1"/>
</dbReference>
<dbReference type="RefSeq" id="WP_224040419.1">
    <property type="nucleotide sequence ID" value="NZ_CAJZAH010000001.1"/>
</dbReference>
<evidence type="ECO:0000256" key="4">
    <source>
        <dbReference type="ARBA" id="ARBA00022475"/>
    </source>
</evidence>
<dbReference type="PANTHER" id="PTHR44936:SF5">
    <property type="entry name" value="SENSOR HISTIDINE KINASE ENVZ"/>
    <property type="match status" value="1"/>
</dbReference>
<dbReference type="SMART" id="SM00388">
    <property type="entry name" value="HisKA"/>
    <property type="match status" value="1"/>
</dbReference>
<dbReference type="InterPro" id="IPR003594">
    <property type="entry name" value="HATPase_dom"/>
</dbReference>
<keyword evidence="11" id="KW-0067">ATP-binding</keyword>
<dbReference type="CDD" id="cd00082">
    <property type="entry name" value="HisKA"/>
    <property type="match status" value="1"/>
</dbReference>
<keyword evidence="12 15" id="KW-1133">Transmembrane helix</keyword>
<dbReference type="Pfam" id="PF02518">
    <property type="entry name" value="HATPase_c"/>
    <property type="match status" value="1"/>
</dbReference>
<keyword evidence="14 15" id="KW-0472">Membrane</keyword>
<dbReference type="SMART" id="SM00387">
    <property type="entry name" value="HATPase_c"/>
    <property type="match status" value="1"/>
</dbReference>
<evidence type="ECO:0000256" key="9">
    <source>
        <dbReference type="ARBA" id="ARBA00022741"/>
    </source>
</evidence>
<dbReference type="Gene3D" id="1.10.287.130">
    <property type="match status" value="1"/>
</dbReference>
<comment type="catalytic activity">
    <reaction evidence="1">
        <text>ATP + protein L-histidine = ADP + protein N-phospho-L-histidine.</text>
        <dbReference type="EC" id="2.7.13.3"/>
    </reaction>
</comment>
<dbReference type="Proteomes" id="UP000721236">
    <property type="component" value="Unassembled WGS sequence"/>
</dbReference>
<dbReference type="SUPFAM" id="SSF55874">
    <property type="entry name" value="ATPase domain of HSP90 chaperone/DNA topoisomerase II/histidine kinase"/>
    <property type="match status" value="1"/>
</dbReference>
<evidence type="ECO:0000256" key="10">
    <source>
        <dbReference type="ARBA" id="ARBA00022777"/>
    </source>
</evidence>
<feature type="domain" description="Histidine kinase" evidence="16">
    <location>
        <begin position="246"/>
        <end position="445"/>
    </location>
</feature>
<gene>
    <name evidence="18" type="primary">rcsC_7</name>
    <name evidence="18" type="ORF">LMG21510_01285</name>
</gene>
<dbReference type="InterPro" id="IPR003661">
    <property type="entry name" value="HisK_dim/P_dom"/>
</dbReference>
<organism evidence="18 19">
    <name type="scientific">Cupriavidus respiraculi</name>
    <dbReference type="NCBI Taxonomy" id="195930"/>
    <lineage>
        <taxon>Bacteria</taxon>
        <taxon>Pseudomonadati</taxon>
        <taxon>Pseudomonadota</taxon>
        <taxon>Betaproteobacteria</taxon>
        <taxon>Burkholderiales</taxon>
        <taxon>Burkholderiaceae</taxon>
        <taxon>Cupriavidus</taxon>
    </lineage>
</organism>
<feature type="domain" description="HAMP" evidence="17">
    <location>
        <begin position="186"/>
        <end position="238"/>
    </location>
</feature>
<dbReference type="PRINTS" id="PR00344">
    <property type="entry name" value="BCTRLSENSOR"/>
</dbReference>
<evidence type="ECO:0000313" key="18">
    <source>
        <dbReference type="EMBL" id="CAG9168908.1"/>
    </source>
</evidence>
<dbReference type="InterPro" id="IPR036890">
    <property type="entry name" value="HATPase_C_sf"/>
</dbReference>
<dbReference type="PANTHER" id="PTHR44936">
    <property type="entry name" value="SENSOR PROTEIN CREC"/>
    <property type="match status" value="1"/>
</dbReference>
<dbReference type="CDD" id="cd00075">
    <property type="entry name" value="HATPase"/>
    <property type="match status" value="1"/>
</dbReference>
<evidence type="ECO:0000256" key="2">
    <source>
        <dbReference type="ARBA" id="ARBA00004429"/>
    </source>
</evidence>
<dbReference type="InterPro" id="IPR005467">
    <property type="entry name" value="His_kinase_dom"/>
</dbReference>
<feature type="transmembrane region" description="Helical" evidence="15">
    <location>
        <begin position="165"/>
        <end position="185"/>
    </location>
</feature>
<dbReference type="SUPFAM" id="SSF47384">
    <property type="entry name" value="Homodimeric domain of signal transducing histidine kinase"/>
    <property type="match status" value="1"/>
</dbReference>
<dbReference type="EC" id="2.7.13.3" evidence="3"/>
<evidence type="ECO:0000256" key="13">
    <source>
        <dbReference type="ARBA" id="ARBA00023012"/>
    </source>
</evidence>
<evidence type="ECO:0000256" key="11">
    <source>
        <dbReference type="ARBA" id="ARBA00022840"/>
    </source>
</evidence>
<keyword evidence="5" id="KW-0997">Cell inner membrane</keyword>
<dbReference type="Gene3D" id="3.30.565.10">
    <property type="entry name" value="Histidine kinase-like ATPase, C-terminal domain"/>
    <property type="match status" value="1"/>
</dbReference>
<keyword evidence="13" id="KW-0902">Two-component regulatory system</keyword>
<comment type="subcellular location">
    <subcellularLocation>
        <location evidence="2">Cell inner membrane</location>
        <topology evidence="2">Multi-pass membrane protein</topology>
    </subcellularLocation>
</comment>
<dbReference type="Pfam" id="PF00672">
    <property type="entry name" value="HAMP"/>
    <property type="match status" value="1"/>
</dbReference>